<evidence type="ECO:0000313" key="11">
    <source>
        <dbReference type="Proteomes" id="UP001303046"/>
    </source>
</evidence>
<dbReference type="Gene3D" id="3.20.20.80">
    <property type="entry name" value="Glycosidases"/>
    <property type="match status" value="1"/>
</dbReference>
<dbReference type="PANTHER" id="PTHR23421">
    <property type="entry name" value="BETA-GALACTOSIDASE RELATED"/>
    <property type="match status" value="1"/>
</dbReference>
<dbReference type="Proteomes" id="UP001303046">
    <property type="component" value="Unassembled WGS sequence"/>
</dbReference>
<comment type="similarity">
    <text evidence="1 5">Belongs to the glycosyl hydrolase 35 family.</text>
</comment>
<feature type="domain" description="Beta-galactosidase galactose-binding" evidence="9">
    <location>
        <begin position="765"/>
        <end position="822"/>
    </location>
</feature>
<evidence type="ECO:0000259" key="7">
    <source>
        <dbReference type="Pfam" id="PF01301"/>
    </source>
</evidence>
<keyword evidence="2 4" id="KW-0378">Hydrolase</keyword>
<keyword evidence="3 4" id="KW-0326">Glycosidase</keyword>
<dbReference type="InterPro" id="IPR001944">
    <property type="entry name" value="Glycoside_Hdrlase_35"/>
</dbReference>
<gene>
    <name evidence="10" type="primary">Necator_chrV.g21132</name>
    <name evidence="10" type="ORF">RB195_016339</name>
</gene>
<dbReference type="InterPro" id="IPR008979">
    <property type="entry name" value="Galactose-bd-like_sf"/>
</dbReference>
<feature type="domain" description="Glycoside hydrolase 35 catalytic" evidence="7">
    <location>
        <begin position="270"/>
        <end position="589"/>
    </location>
</feature>
<evidence type="ECO:0000256" key="4">
    <source>
        <dbReference type="RuleBase" id="RU000675"/>
    </source>
</evidence>
<evidence type="ECO:0000259" key="8">
    <source>
        <dbReference type="Pfam" id="PF21317"/>
    </source>
</evidence>
<proteinExistence type="inferred from homology"/>
<name>A0ABR1E8P8_NECAM</name>
<feature type="region of interest" description="Disordered" evidence="6">
    <location>
        <begin position="1"/>
        <end position="52"/>
    </location>
</feature>
<dbReference type="PROSITE" id="PS01182">
    <property type="entry name" value="GLYCOSYL_HYDROL_F35"/>
    <property type="match status" value="1"/>
</dbReference>
<dbReference type="EC" id="3.2.1.23" evidence="4"/>
<dbReference type="Gene3D" id="2.60.120.260">
    <property type="entry name" value="Galactose-binding domain-like"/>
    <property type="match status" value="2"/>
</dbReference>
<dbReference type="SUPFAM" id="SSF51445">
    <property type="entry name" value="(Trans)glycosidases"/>
    <property type="match status" value="1"/>
</dbReference>
<feature type="domain" description="Beta-galactosidase 1-like first all-beta" evidence="8">
    <location>
        <begin position="634"/>
        <end position="742"/>
    </location>
</feature>
<dbReference type="InterPro" id="IPR019801">
    <property type="entry name" value="Glyco_hydro_35_CS"/>
</dbReference>
<reference evidence="10 11" key="1">
    <citation type="submission" date="2023-08" db="EMBL/GenBank/DDBJ databases">
        <title>A Necator americanus chromosomal reference genome.</title>
        <authorList>
            <person name="Ilik V."/>
            <person name="Petrzelkova K.J."/>
            <person name="Pardy F."/>
            <person name="Fuh T."/>
            <person name="Niatou-Singa F.S."/>
            <person name="Gouil Q."/>
            <person name="Baker L."/>
            <person name="Ritchie M.E."/>
            <person name="Jex A.R."/>
            <person name="Gazzola D."/>
            <person name="Li H."/>
            <person name="Toshio Fujiwara R."/>
            <person name="Zhan B."/>
            <person name="Aroian R.V."/>
            <person name="Pafco B."/>
            <person name="Schwarz E.M."/>
        </authorList>
    </citation>
    <scope>NUCLEOTIDE SEQUENCE [LARGE SCALE GENOMIC DNA]</scope>
    <source>
        <strain evidence="10 11">Aroian</strain>
        <tissue evidence="10">Whole animal</tissue>
    </source>
</reference>
<evidence type="ECO:0000256" key="5">
    <source>
        <dbReference type="RuleBase" id="RU003679"/>
    </source>
</evidence>
<sequence length="865" mass="97452">MAQVDSGAGNVSSDDQRTSVMEPTGDATPQNGGEKCENAEHPTPGSFFTGSAHVKRQPPAKVFFAPQKYGFFTNNKVEQRWRDDPEKDKKTHADDIIANVTEKFFPQKRAASDQTPPLPIAPSFIPPLPGMIPPPGVPPPPFMIAPISGTKDAKRIKFNDEESDENELFAKLLYKKLRSIASKKRLEILHVSIMEMVRQAQEEDERERAVSGLDSSISNLVAPIICTVMKFPLLKIVLMVVLLSPQCDSDVKHALTNSTSFVVDYPNDRFLLDGKPFRYISGSIHYFRVHPNHWKDRLLRIRALGLNAIQYYIPWNFHEVIEGKYDFSGWRNFSEFSLIGYDLGLYTLLRIGPYACGEWENGGFPWWLLNKKNCQPRTSEKGFLNAVKKWFSVLIPVIKPLMRENGGPVLMLQIENEYGSCSYCDRVYTKWLRDFVRSYLGNNIVIYTTDGGSKSYLKCGVVPDTLPTVDFGPTSDENVKAAFEAQRKYLPNGHGPLVNSEFYPGWFVLWGQKSARIPSAEAIVNSAKYMYGLGASINFYMIHGGTNFGFWNGATVKAPVITSYDYFAPISEDGDINEKYLAIRTWIKSIPDWTNKPFDVPENNPKTSYGDVEMFPLQNLFNSPDDICETSQDPKSFEQLGQPFGFVSYSKRIDECGKTLGIKQLKDFGYVLINTNYTGTLMNSYYDKAIRSVNLEHCRVGDILSILVENTGRLTSGTADDRKGILSEVTLDDKILKGWKQCKILFPNADEVKLREQRLLGRIGLYFGSFNADVATDTFLNTKGWGKGIAILNDNNLGRYWASEGPQYTLYIPAAFVRVGINSLMLLELEGTTTCGQESCRVSLVDHPVFVFDEITTHGDFFERN</sequence>
<accession>A0ABR1E8P8</accession>
<dbReference type="SUPFAM" id="SSF49785">
    <property type="entry name" value="Galactose-binding domain-like"/>
    <property type="match status" value="1"/>
</dbReference>
<evidence type="ECO:0000256" key="6">
    <source>
        <dbReference type="SAM" id="MobiDB-lite"/>
    </source>
</evidence>
<feature type="compositionally biased region" description="Polar residues" evidence="6">
    <location>
        <begin position="9"/>
        <end position="31"/>
    </location>
</feature>
<evidence type="ECO:0000259" key="9">
    <source>
        <dbReference type="Pfam" id="PF21467"/>
    </source>
</evidence>
<dbReference type="Pfam" id="PF21467">
    <property type="entry name" value="BetaGal_gal-bd"/>
    <property type="match status" value="1"/>
</dbReference>
<dbReference type="Pfam" id="PF21317">
    <property type="entry name" value="BetaGal_ABD_1"/>
    <property type="match status" value="1"/>
</dbReference>
<dbReference type="InterPro" id="IPR017853">
    <property type="entry name" value="GH"/>
</dbReference>
<evidence type="ECO:0000256" key="3">
    <source>
        <dbReference type="ARBA" id="ARBA00023295"/>
    </source>
</evidence>
<protein>
    <recommendedName>
        <fullName evidence="4">Beta-galactosidase</fullName>
        <ecNumber evidence="4">3.2.1.23</ecNumber>
    </recommendedName>
</protein>
<keyword evidence="11" id="KW-1185">Reference proteome</keyword>
<comment type="catalytic activity">
    <reaction evidence="4">
        <text>Hydrolysis of terminal non-reducing beta-D-galactose residues in beta-D-galactosides.</text>
        <dbReference type="EC" id="3.2.1.23"/>
    </reaction>
</comment>
<dbReference type="InterPro" id="IPR048912">
    <property type="entry name" value="BetaGal1-like_ABD1"/>
</dbReference>
<dbReference type="Pfam" id="PF01301">
    <property type="entry name" value="Glyco_hydro_35"/>
    <property type="match status" value="1"/>
</dbReference>
<dbReference type="InterPro" id="IPR031330">
    <property type="entry name" value="Gly_Hdrlase_35_cat"/>
</dbReference>
<evidence type="ECO:0000256" key="2">
    <source>
        <dbReference type="ARBA" id="ARBA00022801"/>
    </source>
</evidence>
<dbReference type="PRINTS" id="PR00742">
    <property type="entry name" value="GLHYDRLASE35"/>
</dbReference>
<comment type="caution">
    <text evidence="10">The sequence shown here is derived from an EMBL/GenBank/DDBJ whole genome shotgun (WGS) entry which is preliminary data.</text>
</comment>
<dbReference type="InterPro" id="IPR048913">
    <property type="entry name" value="BetaGal_gal-bd"/>
</dbReference>
<evidence type="ECO:0000313" key="10">
    <source>
        <dbReference type="EMBL" id="KAK6759059.1"/>
    </source>
</evidence>
<dbReference type="EMBL" id="JAVFWL010000005">
    <property type="protein sequence ID" value="KAK6759059.1"/>
    <property type="molecule type" value="Genomic_DNA"/>
</dbReference>
<evidence type="ECO:0000256" key="1">
    <source>
        <dbReference type="ARBA" id="ARBA00009809"/>
    </source>
</evidence>
<organism evidence="10 11">
    <name type="scientific">Necator americanus</name>
    <name type="common">Human hookworm</name>
    <dbReference type="NCBI Taxonomy" id="51031"/>
    <lineage>
        <taxon>Eukaryota</taxon>
        <taxon>Metazoa</taxon>
        <taxon>Ecdysozoa</taxon>
        <taxon>Nematoda</taxon>
        <taxon>Chromadorea</taxon>
        <taxon>Rhabditida</taxon>
        <taxon>Rhabditina</taxon>
        <taxon>Rhabditomorpha</taxon>
        <taxon>Strongyloidea</taxon>
        <taxon>Ancylostomatidae</taxon>
        <taxon>Bunostominae</taxon>
        <taxon>Necator</taxon>
    </lineage>
</organism>